<evidence type="ECO:0000256" key="5">
    <source>
        <dbReference type="ARBA" id="ARBA00022741"/>
    </source>
</evidence>
<evidence type="ECO:0000313" key="10">
    <source>
        <dbReference type="EMBL" id="QII13227.1"/>
    </source>
</evidence>
<keyword evidence="5" id="KW-0547">Nucleotide-binding</keyword>
<dbReference type="PROSITE" id="PS00809">
    <property type="entry name" value="ADP_GLC_PYROPHOSPH_2"/>
    <property type="match status" value="1"/>
</dbReference>
<comment type="similarity">
    <text evidence="1">Belongs to the bacterial/plant glucose-1-phosphate adenylyltransferase family.</text>
</comment>
<dbReference type="InterPro" id="IPR011831">
    <property type="entry name" value="ADP-Glc_PPase"/>
</dbReference>
<evidence type="ECO:0000256" key="1">
    <source>
        <dbReference type="ARBA" id="ARBA00010443"/>
    </source>
</evidence>
<dbReference type="EC" id="2.7.7.27" evidence="8"/>
<evidence type="ECO:0000313" key="11">
    <source>
        <dbReference type="Proteomes" id="UP000501926"/>
    </source>
</evidence>
<protein>
    <recommendedName>
        <fullName evidence="8">Glucose-1-phosphate adenylyltransferase</fullName>
        <ecNumber evidence="8">2.7.7.27</ecNumber>
    </recommendedName>
</protein>
<dbReference type="Pfam" id="PF00483">
    <property type="entry name" value="NTP_transferase"/>
    <property type="match status" value="1"/>
</dbReference>
<gene>
    <name evidence="10" type="primary">glgC</name>
    <name evidence="10" type="ORF">KsCSTR_38480</name>
</gene>
<feature type="domain" description="Nucleotidyl transferase" evidence="9">
    <location>
        <begin position="6"/>
        <end position="273"/>
    </location>
</feature>
<keyword evidence="2" id="KW-0321">Glycogen metabolism</keyword>
<dbReference type="NCBIfam" id="TIGR02091">
    <property type="entry name" value="glgC"/>
    <property type="match status" value="1"/>
</dbReference>
<keyword evidence="4 10" id="KW-0548">Nucleotidyltransferase</keyword>
<proteinExistence type="inferred from homology"/>
<accession>A0A6G7GVI6</accession>
<dbReference type="NCBIfam" id="NF002772">
    <property type="entry name" value="PRK02862.1"/>
    <property type="match status" value="1"/>
</dbReference>
<dbReference type="Gene3D" id="2.160.10.10">
    <property type="entry name" value="Hexapeptide repeat proteins"/>
    <property type="match status" value="1"/>
</dbReference>
<dbReference type="AlphaFoldDB" id="A0A6G7GVI6"/>
<dbReference type="Gene3D" id="3.90.550.10">
    <property type="entry name" value="Spore Coat Polysaccharide Biosynthesis Protein SpsA, Chain A"/>
    <property type="match status" value="1"/>
</dbReference>
<evidence type="ECO:0000256" key="6">
    <source>
        <dbReference type="ARBA" id="ARBA00022840"/>
    </source>
</evidence>
<dbReference type="Proteomes" id="UP000501926">
    <property type="component" value="Chromosome"/>
</dbReference>
<evidence type="ECO:0000256" key="3">
    <source>
        <dbReference type="ARBA" id="ARBA00022679"/>
    </source>
</evidence>
<dbReference type="Pfam" id="PF25247">
    <property type="entry name" value="LbH_GLGC"/>
    <property type="match status" value="1"/>
</dbReference>
<name>A0A6G7GVI6_KUEST</name>
<evidence type="ECO:0000256" key="2">
    <source>
        <dbReference type="ARBA" id="ARBA00022600"/>
    </source>
</evidence>
<dbReference type="SUPFAM" id="SSF51161">
    <property type="entry name" value="Trimeric LpxA-like enzymes"/>
    <property type="match status" value="1"/>
</dbReference>
<evidence type="ECO:0000256" key="7">
    <source>
        <dbReference type="ARBA" id="ARBA00023277"/>
    </source>
</evidence>
<evidence type="ECO:0000259" key="9">
    <source>
        <dbReference type="Pfam" id="PF00483"/>
    </source>
</evidence>
<organism evidence="10 11">
    <name type="scientific">Kuenenia stuttgartiensis</name>
    <dbReference type="NCBI Taxonomy" id="174633"/>
    <lineage>
        <taxon>Bacteria</taxon>
        <taxon>Pseudomonadati</taxon>
        <taxon>Planctomycetota</taxon>
        <taxon>Candidatus Brocadiia</taxon>
        <taxon>Candidatus Brocadiales</taxon>
        <taxon>Candidatus Brocadiaceae</taxon>
        <taxon>Candidatus Kuenenia</taxon>
    </lineage>
</organism>
<dbReference type="CDD" id="cd04651">
    <property type="entry name" value="LbH_G1P_AT_C"/>
    <property type="match status" value="1"/>
</dbReference>
<dbReference type="GO" id="GO:0005978">
    <property type="term" value="P:glycogen biosynthetic process"/>
    <property type="evidence" value="ECO:0007669"/>
    <property type="project" value="UniProtKB-UniRule"/>
</dbReference>
<keyword evidence="6" id="KW-0067">ATP-binding</keyword>
<dbReference type="CDD" id="cd02508">
    <property type="entry name" value="ADP_Glucose_PP"/>
    <property type="match status" value="1"/>
</dbReference>
<dbReference type="PROSITE" id="PS00808">
    <property type="entry name" value="ADP_GLC_PYROPHOSPH_1"/>
    <property type="match status" value="1"/>
</dbReference>
<dbReference type="SUPFAM" id="SSF53448">
    <property type="entry name" value="Nucleotide-diphospho-sugar transferases"/>
    <property type="match status" value="1"/>
</dbReference>
<keyword evidence="3 10" id="KW-0808">Transferase</keyword>
<dbReference type="PANTHER" id="PTHR43523">
    <property type="entry name" value="GLUCOSE-1-PHOSPHATE ADENYLYLTRANSFERASE-RELATED"/>
    <property type="match status" value="1"/>
</dbReference>
<dbReference type="InterPro" id="IPR029044">
    <property type="entry name" value="Nucleotide-diphossugar_trans"/>
</dbReference>
<sequence>MDNVISVILGGGRGTRLYPLTKERSKPAVPLAGKYRLIDIPVSNSLNSGINKIYVLTQFNSASLHRHITRSYKFDNFSKGFIEVLAANQTIGSLDWYQGTADAVRQNLRFFDQPNIEYILILSGDQLYRMNYQHFIREHIKSGAEVTVSVIPSERRHAQALGLLKINEQGRIVGFSEKPKDEAVIDMLSLDASFFEKRGVEPKGRTLLASMGIYLFNIGVLKEVLKKSQKPDFGKEIIPEIIKERAVHAYLFDGYWEDIGTIKSFYEANLELATLSPRFNLYSEKNPIYTSPLSLPGAIINNCRIIKSIIADGCIIDSGEISDSVIGFRTRIEKNTTIRNSVLMGADYYETKENIRANKEKGIPNIGIGENTKIVGAIVDKNVHIGENVHIENTKKIETFDAENYMIRDSIIIIPKGSVIPSNTVI</sequence>
<dbReference type="RefSeq" id="WP_164995336.1">
    <property type="nucleotide sequence ID" value="NZ_CP049055.1"/>
</dbReference>
<dbReference type="InterPro" id="IPR005836">
    <property type="entry name" value="ADP_Glu_pyroP_CS"/>
</dbReference>
<evidence type="ECO:0000256" key="8">
    <source>
        <dbReference type="NCBIfam" id="TIGR02091"/>
    </source>
</evidence>
<dbReference type="PANTHER" id="PTHR43523:SF12">
    <property type="entry name" value="GLUCOSE-1-PHOSPHATE ADENYLYLTRANSFERASE LARGE SUBUNIT 1, CHLOROPLASTIC-RELATED"/>
    <property type="match status" value="1"/>
</dbReference>
<dbReference type="EMBL" id="CP049055">
    <property type="protein sequence ID" value="QII13227.1"/>
    <property type="molecule type" value="Genomic_DNA"/>
</dbReference>
<keyword evidence="7" id="KW-0119">Carbohydrate metabolism</keyword>
<dbReference type="InterPro" id="IPR005835">
    <property type="entry name" value="NTP_transferase_dom"/>
</dbReference>
<reference evidence="10 11" key="1">
    <citation type="submission" date="2020-02" db="EMBL/GenBank/DDBJ databases">
        <title>Newly sequenced genome of strain CSTR1 showed variability in Candidatus Kuenenia stuttgartiensis genomes.</title>
        <authorList>
            <person name="Ding C."/>
            <person name="Adrian L."/>
        </authorList>
    </citation>
    <scope>NUCLEOTIDE SEQUENCE [LARGE SCALE GENOMIC DNA]</scope>
    <source>
        <strain evidence="10 11">CSTR1</strain>
    </source>
</reference>
<evidence type="ECO:0000256" key="4">
    <source>
        <dbReference type="ARBA" id="ARBA00022695"/>
    </source>
</evidence>
<dbReference type="UniPathway" id="UPA00164"/>
<dbReference type="GO" id="GO:0005524">
    <property type="term" value="F:ATP binding"/>
    <property type="evidence" value="ECO:0007669"/>
    <property type="project" value="UniProtKB-KW"/>
</dbReference>
<dbReference type="GO" id="GO:0008878">
    <property type="term" value="F:glucose-1-phosphate adenylyltransferase activity"/>
    <property type="evidence" value="ECO:0007669"/>
    <property type="project" value="UniProtKB-UniRule"/>
</dbReference>
<dbReference type="InterPro" id="IPR011004">
    <property type="entry name" value="Trimer_LpxA-like_sf"/>
</dbReference>